<dbReference type="PANTHER" id="PTHR10357">
    <property type="entry name" value="ALPHA-AMYLASE FAMILY MEMBER"/>
    <property type="match status" value="1"/>
</dbReference>
<dbReference type="InterPro" id="IPR017853">
    <property type="entry name" value="GH"/>
</dbReference>
<dbReference type="GO" id="GO:0004558">
    <property type="term" value="F:alpha-1,4-glucosidase activity"/>
    <property type="evidence" value="ECO:0007669"/>
    <property type="project" value="UniProtKB-EC"/>
</dbReference>
<name>A0A1I8B322_MELHA</name>
<keyword evidence="5" id="KW-1185">Reference proteome</keyword>
<accession>A0A1I8B322</accession>
<evidence type="ECO:0000313" key="6">
    <source>
        <dbReference type="WBParaSite" id="MhA1_Contig132.frz3.gene4"/>
    </source>
</evidence>
<dbReference type="Pfam" id="PF16028">
    <property type="entry name" value="SLC3A2_N"/>
    <property type="match status" value="1"/>
</dbReference>
<dbReference type="InterPro" id="IPR006047">
    <property type="entry name" value="GH13_cat_dom"/>
</dbReference>
<dbReference type="OMA" id="WWKKSSI"/>
<reference evidence="6" key="1">
    <citation type="submission" date="2016-11" db="UniProtKB">
        <authorList>
            <consortium name="WormBaseParasite"/>
        </authorList>
    </citation>
    <scope>IDENTIFICATION</scope>
</reference>
<organism evidence="5 6">
    <name type="scientific">Meloidogyne hapla</name>
    <name type="common">Root-knot nematode worm</name>
    <dbReference type="NCBI Taxonomy" id="6305"/>
    <lineage>
        <taxon>Eukaryota</taxon>
        <taxon>Metazoa</taxon>
        <taxon>Ecdysozoa</taxon>
        <taxon>Nematoda</taxon>
        <taxon>Chromadorea</taxon>
        <taxon>Rhabditida</taxon>
        <taxon>Tylenchina</taxon>
        <taxon>Tylenchomorpha</taxon>
        <taxon>Tylenchoidea</taxon>
        <taxon>Meloidogynidae</taxon>
        <taxon>Meloidogyninae</taxon>
        <taxon>Meloidogyne</taxon>
    </lineage>
</organism>
<proteinExistence type="predicted"/>
<evidence type="ECO:0000313" key="5">
    <source>
        <dbReference type="Proteomes" id="UP000095281"/>
    </source>
</evidence>
<evidence type="ECO:0000256" key="1">
    <source>
        <dbReference type="ARBA" id="ARBA00001657"/>
    </source>
</evidence>
<protein>
    <recommendedName>
        <fullName evidence="2">alpha-glucosidase</fullName>
        <ecNumber evidence="2">3.2.1.20</ecNumber>
    </recommendedName>
</protein>
<dbReference type="InterPro" id="IPR031984">
    <property type="entry name" value="SLC3A2_N"/>
</dbReference>
<dbReference type="AlphaFoldDB" id="A0A1I8B322"/>
<feature type="transmembrane region" description="Helical" evidence="3">
    <location>
        <begin position="70"/>
        <end position="92"/>
    </location>
</feature>
<dbReference type="Gene3D" id="3.90.400.10">
    <property type="entry name" value="Oligo-1,6-glucosidase, Domain 2"/>
    <property type="match status" value="1"/>
</dbReference>
<dbReference type="SMART" id="SM00642">
    <property type="entry name" value="Aamy"/>
    <property type="match status" value="1"/>
</dbReference>
<feature type="domain" description="Glycosyl hydrolase family 13 catalytic" evidence="4">
    <location>
        <begin position="112"/>
        <end position="484"/>
    </location>
</feature>
<dbReference type="EC" id="3.2.1.20" evidence="2"/>
<dbReference type="Proteomes" id="UP000095281">
    <property type="component" value="Unplaced"/>
</dbReference>
<dbReference type="SUPFAM" id="SSF51445">
    <property type="entry name" value="(Trans)glycosidases"/>
    <property type="match status" value="1"/>
</dbReference>
<evidence type="ECO:0000256" key="2">
    <source>
        <dbReference type="ARBA" id="ARBA00012741"/>
    </source>
</evidence>
<evidence type="ECO:0000256" key="3">
    <source>
        <dbReference type="SAM" id="Phobius"/>
    </source>
</evidence>
<keyword evidence="3" id="KW-0472">Membrane</keyword>
<dbReference type="GO" id="GO:0005975">
    <property type="term" value="P:carbohydrate metabolic process"/>
    <property type="evidence" value="ECO:0007669"/>
    <property type="project" value="InterPro"/>
</dbReference>
<keyword evidence="3" id="KW-1133">Transmembrane helix</keyword>
<dbReference type="PANTHER" id="PTHR10357:SF179">
    <property type="entry name" value="NEUTRAL AND BASIC AMINO ACID TRANSPORT PROTEIN RBAT"/>
    <property type="match status" value="1"/>
</dbReference>
<dbReference type="WBParaSite" id="MhA1_Contig132.frz3.gene4">
    <property type="protein sequence ID" value="MhA1_Contig132.frz3.gene4"/>
    <property type="gene ID" value="MhA1_Contig132.frz3.gene4"/>
</dbReference>
<evidence type="ECO:0000259" key="4">
    <source>
        <dbReference type="SMART" id="SM00642"/>
    </source>
</evidence>
<dbReference type="Gene3D" id="3.20.20.80">
    <property type="entry name" value="Glycosidases"/>
    <property type="match status" value="1"/>
</dbReference>
<sequence length="649" mass="74504">MKCGRKDYGISTTKSDSYIFAIENNSIPICFEPLAGDGRKLLIPQTRRGPLNLDEINACRSDPKWKIRRCFFYSVFWFGWIFSLLIAILLTISQPKCEFTIREWWKDSIIYEIWTLSFSDSNSDGIGDFIGIIQKLDYLRRIGVGAIFLRPIMRVESSGIGVIEYKEMASKIGTFEQFNELIMKAHKKGIRVLIDFPLVLTSIANPWFDRSALASKHPEDANFADFYIWRRGIPNSEFISEYCGSTLKYFHARGRPDLPVLHWTNKNVSDTIKTALSFWINKGIDGFHFSSIEYLARSEDGKNPNWEDIAKILHSLRIFVDDEKGSEKIFLFASHAHLSEASKRLLIKDASLNLIVNTELQNLASGNLICSKTNKNNIGECANEIIADLLMFHKKDDEMSATSLVEKEEDRVKVWPVWSFGNAFTPRLASRVGSRIIAEMLIQLILILPGTPLLYFGEEIGQKDLSRGKFPQRGPFGWSIDEIKEEKPFFSSTNNTNFNTTSIKSSKPKKFSQISQTIFRNFLRLTNLRKYSHSLLKGNVYITKSMEHDAFLLCRYLNNKENERKFYGEITIFAANFGSITRILPPSQLFPLFQKHKNEKIKWHGRVVSNSINSVLDYPINSFLDFTTKKSIRLGPMQSIVIQAFNGYF</sequence>
<keyword evidence="3" id="KW-0812">Transmembrane</keyword>
<comment type="catalytic activity">
    <reaction evidence="1">
        <text>Hydrolysis of terminal, non-reducing (1-&gt;4)-linked alpha-D-glucose residues with release of alpha-D-glucose.</text>
        <dbReference type="EC" id="3.2.1.20"/>
    </reaction>
</comment>
<dbReference type="InterPro" id="IPR045857">
    <property type="entry name" value="O16G_dom_2"/>
</dbReference>
<dbReference type="Pfam" id="PF00128">
    <property type="entry name" value="Alpha-amylase"/>
    <property type="match status" value="1"/>
</dbReference>